<reference evidence="4 5" key="1">
    <citation type="submission" date="2023-07" db="EMBL/GenBank/DDBJ databases">
        <title>Sequencing the genomes of 1000 actinobacteria strains.</title>
        <authorList>
            <person name="Klenk H.-P."/>
        </authorList>
    </citation>
    <scope>NUCLEOTIDE SEQUENCE [LARGE SCALE GENOMIC DNA]</scope>
    <source>
        <strain evidence="4 5">DSM 44709</strain>
    </source>
</reference>
<protein>
    <submittedName>
        <fullName evidence="4">Uncharacterized protein</fullName>
    </submittedName>
</protein>
<dbReference type="InterPro" id="IPR011053">
    <property type="entry name" value="Single_hybrid_motif"/>
</dbReference>
<dbReference type="GO" id="GO:0140662">
    <property type="term" value="F:ATP-dependent protein folding chaperone"/>
    <property type="evidence" value="ECO:0007669"/>
    <property type="project" value="InterPro"/>
</dbReference>
<evidence type="ECO:0000256" key="2">
    <source>
        <dbReference type="ARBA" id="ARBA00022840"/>
    </source>
</evidence>
<dbReference type="PROSITE" id="PS00018">
    <property type="entry name" value="EF_HAND_1"/>
    <property type="match status" value="1"/>
</dbReference>
<dbReference type="InterPro" id="IPR015943">
    <property type="entry name" value="WD40/YVTN_repeat-like_dom_sf"/>
</dbReference>
<dbReference type="SUPFAM" id="SSF53067">
    <property type="entry name" value="Actin-like ATPase domain"/>
    <property type="match status" value="2"/>
</dbReference>
<evidence type="ECO:0000256" key="3">
    <source>
        <dbReference type="ARBA" id="ARBA00023186"/>
    </source>
</evidence>
<dbReference type="GO" id="GO:0005524">
    <property type="term" value="F:ATP binding"/>
    <property type="evidence" value="ECO:0007669"/>
    <property type="project" value="UniProtKB-KW"/>
</dbReference>
<sequence length="693" mass="74079">MTEPILAVDVGTSGTSAALIVGDQTTLLKEPLTGALVWPSAVCVDDNGFVVGTAAERRKRSVPRRYIDGPRRAVDAQAAMRLDDREVTGNEAVAAYLAELGREAQRVYGGQVWRLTLSIPAGYLPGDPRRDAMIAIGEAAGFVDVELIPDAVAAALDPHTGADLRPGSLVLVCDLGANWTASLVRVAGNDSALLATQSSTAGHDLEALLIKDLRTEGRAWLEPLLAAPGDGGLRAYYEAIDFVRRLKHQLGDSLEVEDHLTPLTPPYKLSRAWLEAFAEPAVQALVASAHAVVGAVGATLADISTVVLTGGASRLPVVEPALAGSLGHTLRHAPEPELAVVRGAAQWAANAESRAVAADAPSWRIEPISWDIPGGDAKLLRWNVGEGEAFREGTVVAEVRTGDERVYQLTATHAGALLGHTVPPGGQVGATLVTAATRDAAALAADPPTQRLQLRTSGSWLLTPDRQVLVECDTAGRHIRSFVIATGELIGEFRPDYGAGTAQGARIFFDPEGRLSLIAWDTEGTFSVWDVETGKLSTRFRDSVGPIRVLVDEPSWRLAAEADGKVQVGRYRRGVTTLWDLRTGERLERTGDETWEQRNPGFRMRSPTDAFSTESISPDGRLRALVTSDLDGSGVLSLQDIESSLEVFRVHAPAAPEAEGFVPRLLTSFTADGKLLLANWDYADRSLVDAWEM</sequence>
<dbReference type="EMBL" id="JAUSUZ010000001">
    <property type="protein sequence ID" value="MDQ0368750.1"/>
    <property type="molecule type" value="Genomic_DNA"/>
</dbReference>
<evidence type="ECO:0000256" key="1">
    <source>
        <dbReference type="ARBA" id="ARBA00022741"/>
    </source>
</evidence>
<dbReference type="Gene3D" id="3.30.420.40">
    <property type="match status" value="2"/>
</dbReference>
<dbReference type="SUPFAM" id="SSF51230">
    <property type="entry name" value="Single hybrid motif"/>
    <property type="match status" value="1"/>
</dbReference>
<keyword evidence="1" id="KW-0547">Nucleotide-binding</keyword>
<name>A0AAE3W3M8_9ACTN</name>
<dbReference type="SUPFAM" id="SSF50969">
    <property type="entry name" value="YVTN repeat-like/Quinoprotein amine dehydrogenase"/>
    <property type="match status" value="1"/>
</dbReference>
<dbReference type="InterPro" id="IPR011044">
    <property type="entry name" value="Quino_amine_DH_bsu"/>
</dbReference>
<comment type="caution">
    <text evidence="4">The sequence shown here is derived from an EMBL/GenBank/DDBJ whole genome shotgun (WGS) entry which is preliminary data.</text>
</comment>
<dbReference type="AlphaFoldDB" id="A0AAE3W3M8"/>
<dbReference type="Pfam" id="PF00012">
    <property type="entry name" value="HSP70"/>
    <property type="match status" value="1"/>
</dbReference>
<keyword evidence="3" id="KW-0143">Chaperone</keyword>
<dbReference type="Gene3D" id="2.130.10.10">
    <property type="entry name" value="YVTN repeat-like/Quinoprotein amine dehydrogenase"/>
    <property type="match status" value="1"/>
</dbReference>
<dbReference type="InterPro" id="IPR043129">
    <property type="entry name" value="ATPase_NBD"/>
</dbReference>
<accession>A0AAE3W3M8</accession>
<dbReference type="Gene3D" id="3.90.640.10">
    <property type="entry name" value="Actin, Chain A, domain 4"/>
    <property type="match status" value="1"/>
</dbReference>
<dbReference type="InterPro" id="IPR018247">
    <property type="entry name" value="EF_Hand_1_Ca_BS"/>
</dbReference>
<organism evidence="4 5">
    <name type="scientific">Catenuloplanes indicus</name>
    <dbReference type="NCBI Taxonomy" id="137267"/>
    <lineage>
        <taxon>Bacteria</taxon>
        <taxon>Bacillati</taxon>
        <taxon>Actinomycetota</taxon>
        <taxon>Actinomycetes</taxon>
        <taxon>Micromonosporales</taxon>
        <taxon>Micromonosporaceae</taxon>
        <taxon>Catenuloplanes</taxon>
    </lineage>
</organism>
<gene>
    <name evidence="4" type="ORF">J2S42_005419</name>
</gene>
<dbReference type="InterPro" id="IPR013126">
    <property type="entry name" value="Hsp_70_fam"/>
</dbReference>
<keyword evidence="2" id="KW-0067">ATP-binding</keyword>
<evidence type="ECO:0000313" key="4">
    <source>
        <dbReference type="EMBL" id="MDQ0368750.1"/>
    </source>
</evidence>
<dbReference type="PANTHER" id="PTHR42749">
    <property type="entry name" value="CELL SHAPE-DETERMINING PROTEIN MREB"/>
    <property type="match status" value="1"/>
</dbReference>
<evidence type="ECO:0000313" key="5">
    <source>
        <dbReference type="Proteomes" id="UP001240236"/>
    </source>
</evidence>
<dbReference type="Proteomes" id="UP001240236">
    <property type="component" value="Unassembled WGS sequence"/>
</dbReference>
<dbReference type="RefSeq" id="WP_307243482.1">
    <property type="nucleotide sequence ID" value="NZ_JAUSUZ010000001.1"/>
</dbReference>
<dbReference type="PANTHER" id="PTHR42749:SF1">
    <property type="entry name" value="CELL SHAPE-DETERMINING PROTEIN MREB"/>
    <property type="match status" value="1"/>
</dbReference>
<proteinExistence type="predicted"/>
<keyword evidence="5" id="KW-1185">Reference proteome</keyword>